<comment type="function">
    <text evidence="1">Required for ubiquinone (coenzyme Q) biosynthesis. Binds hydrophobic ubiquinone biosynthetic intermediates via its SCP2 domain and is essential for the stability of the Ubi complex. May constitute a docking platform where Ubi enzymes assemble and access their SCP2-bound polyprenyl substrates.</text>
</comment>
<keyword evidence="4" id="KW-1185">Reference proteome</keyword>
<dbReference type="GO" id="GO:0005737">
    <property type="term" value="C:cytoplasm"/>
    <property type="evidence" value="ECO:0007669"/>
    <property type="project" value="UniProtKB-SubCell"/>
</dbReference>
<evidence type="ECO:0000256" key="1">
    <source>
        <dbReference type="HAMAP-Rule" id="MF_02215"/>
    </source>
</evidence>
<feature type="domain" description="SCP2" evidence="2">
    <location>
        <begin position="19"/>
        <end position="114"/>
    </location>
</feature>
<dbReference type="InterPro" id="IPR038989">
    <property type="entry name" value="UbiJ"/>
</dbReference>
<dbReference type="PANTHER" id="PTHR38693">
    <property type="entry name" value="UBIQUINONE BIOSYNTHESIS PROTEIN UBIJ"/>
    <property type="match status" value="1"/>
</dbReference>
<dbReference type="Pfam" id="PF02036">
    <property type="entry name" value="SCP2"/>
    <property type="match status" value="1"/>
</dbReference>
<comment type="similarity">
    <text evidence="1">Belongs to the UbiJ family.</text>
</comment>
<dbReference type="PANTHER" id="PTHR38693:SF1">
    <property type="entry name" value="UBIQUINONE BIOSYNTHESIS ACCESSORY FACTOR UBIJ"/>
    <property type="match status" value="1"/>
</dbReference>
<dbReference type="EMBL" id="QYYH01000063">
    <property type="protein sequence ID" value="RJY14616.1"/>
    <property type="molecule type" value="Genomic_DNA"/>
</dbReference>
<accession>A0A3A6U8G8</accession>
<dbReference type="GO" id="GO:0006744">
    <property type="term" value="P:ubiquinone biosynthetic process"/>
    <property type="evidence" value="ECO:0007669"/>
    <property type="project" value="UniProtKB-UniRule"/>
</dbReference>
<gene>
    <name evidence="1" type="primary">ubiJ</name>
    <name evidence="3" type="ORF">D5R81_11115</name>
</gene>
<dbReference type="RefSeq" id="WP_121853712.1">
    <property type="nucleotide sequence ID" value="NZ_CP037952.1"/>
</dbReference>
<keyword evidence="1" id="KW-0831">Ubiquinone biosynthesis</keyword>
<dbReference type="SUPFAM" id="SSF55718">
    <property type="entry name" value="SCP-like"/>
    <property type="match status" value="1"/>
</dbReference>
<dbReference type="Proteomes" id="UP000273022">
    <property type="component" value="Unassembled WGS sequence"/>
</dbReference>
<evidence type="ECO:0000313" key="4">
    <source>
        <dbReference type="Proteomes" id="UP000273022"/>
    </source>
</evidence>
<dbReference type="HAMAP" id="MF_02215">
    <property type="entry name" value="UbiJ"/>
    <property type="match status" value="1"/>
</dbReference>
<comment type="pathway">
    <text evidence="1">Cofactor biosynthesis; ubiquinone biosynthesis.</text>
</comment>
<sequence length="205" mass="23161">MISKKLAIFCVSAIETSLHQLSKQNRALSPLLHSLNGKVIEIRLKQLSWPLYFICSEQILVMSHYEGDIDVSVEADATTIYQLTEGASLTELIKADKLIIEGELATLQSFSQYLQQLQFDWAEPLSKYIGDVPTHFIQTGLTQVTSGLKGLLKSSSSHLSQLAIEEYRIAPHKLEYIAWCDRVEELHSETQALSERITRLRNSIN</sequence>
<organism evidence="3 4">
    <name type="scientific">Parashewanella spongiae</name>
    <dbReference type="NCBI Taxonomy" id="342950"/>
    <lineage>
        <taxon>Bacteria</taxon>
        <taxon>Pseudomonadati</taxon>
        <taxon>Pseudomonadota</taxon>
        <taxon>Gammaproteobacteria</taxon>
        <taxon>Alteromonadales</taxon>
        <taxon>Shewanellaceae</taxon>
        <taxon>Parashewanella</taxon>
    </lineage>
</organism>
<dbReference type="AlphaFoldDB" id="A0A3A6U8G8"/>
<proteinExistence type="inferred from homology"/>
<dbReference type="OrthoDB" id="5801225at2"/>
<reference evidence="3 4" key="1">
    <citation type="submission" date="2018-09" db="EMBL/GenBank/DDBJ databases">
        <title>Phylogeny of the Shewanellaceae, and recommendation for two new genera, Pseudoshewanella and Parashewanella.</title>
        <authorList>
            <person name="Wang G."/>
        </authorList>
    </citation>
    <scope>NUCLEOTIDE SEQUENCE [LARGE SCALE GENOMIC DNA]</scope>
    <source>
        <strain evidence="3 4">KCTC 22492</strain>
    </source>
</reference>
<dbReference type="InterPro" id="IPR003033">
    <property type="entry name" value="SCP2_sterol-bd_dom"/>
</dbReference>
<protein>
    <recommendedName>
        <fullName evidence="1">Ubiquinone biosynthesis accessory factor UbiJ</fullName>
    </recommendedName>
</protein>
<evidence type="ECO:0000259" key="2">
    <source>
        <dbReference type="Pfam" id="PF02036"/>
    </source>
</evidence>
<comment type="caution">
    <text evidence="3">The sequence shown here is derived from an EMBL/GenBank/DDBJ whole genome shotgun (WGS) entry which is preliminary data.</text>
</comment>
<evidence type="ECO:0000313" key="3">
    <source>
        <dbReference type="EMBL" id="RJY14616.1"/>
    </source>
</evidence>
<name>A0A3A6U8G8_9GAMM</name>
<comment type="subcellular location">
    <subcellularLocation>
        <location evidence="1">Cytoplasm</location>
    </subcellularLocation>
</comment>
<keyword evidence="1" id="KW-0963">Cytoplasm</keyword>
<dbReference type="UniPathway" id="UPA00232"/>
<dbReference type="InterPro" id="IPR036527">
    <property type="entry name" value="SCP2_sterol-bd_dom_sf"/>
</dbReference>